<accession>A0A1Q3ERW5</accession>
<proteinExistence type="predicted"/>
<evidence type="ECO:0000313" key="2">
    <source>
        <dbReference type="EMBL" id="GAW09912.1"/>
    </source>
</evidence>
<comment type="caution">
    <text evidence="2">The sequence shown here is derived from an EMBL/GenBank/DDBJ whole genome shotgun (WGS) entry which is preliminary data.</text>
</comment>
<dbReference type="AlphaFoldDB" id="A0A1Q3ERW5"/>
<feature type="region of interest" description="Disordered" evidence="1">
    <location>
        <begin position="116"/>
        <end position="149"/>
    </location>
</feature>
<reference evidence="2 3" key="2">
    <citation type="submission" date="2017-02" db="EMBL/GenBank/DDBJ databases">
        <title>A genome survey and senescence transcriptome analysis in Lentinula edodes.</title>
        <authorList>
            <person name="Sakamoto Y."/>
            <person name="Nakade K."/>
            <person name="Sato S."/>
            <person name="Yoshida Y."/>
            <person name="Miyazaki K."/>
            <person name="Natsume S."/>
            <person name="Konno N."/>
        </authorList>
    </citation>
    <scope>NUCLEOTIDE SEQUENCE [LARGE SCALE GENOMIC DNA]</scope>
    <source>
        <strain evidence="2 3">NBRC 111202</strain>
    </source>
</reference>
<keyword evidence="3" id="KW-1185">Reference proteome</keyword>
<dbReference type="EMBL" id="BDGU01001427">
    <property type="protein sequence ID" value="GAW09912.1"/>
    <property type="molecule type" value="Genomic_DNA"/>
</dbReference>
<name>A0A1Q3ERW5_LENED</name>
<sequence length="212" mass="24656">MVGEKDGKKYGVLNDWDLAISLDKQEETPTLHYRTGTRPYMALEQHSSSSPSPSEECEQDSDDDDAVNYCHWIDYGNRFLHREKMFIIALPSWVLSMANRITNMLEPWLPWVLAPPKRRNGRSEAAKNRERKRKKGKSQGEEWQPQPQQVLSIFDEDTLGGHFSYKNMVFIMHQFCGKELETRSVEWQEMVQKQTQQLQTERTGTDGMAQDG</sequence>
<organism evidence="2 3">
    <name type="scientific">Lentinula edodes</name>
    <name type="common">Shiitake mushroom</name>
    <name type="synonym">Lentinus edodes</name>
    <dbReference type="NCBI Taxonomy" id="5353"/>
    <lineage>
        <taxon>Eukaryota</taxon>
        <taxon>Fungi</taxon>
        <taxon>Dikarya</taxon>
        <taxon>Basidiomycota</taxon>
        <taxon>Agaricomycotina</taxon>
        <taxon>Agaricomycetes</taxon>
        <taxon>Agaricomycetidae</taxon>
        <taxon>Agaricales</taxon>
        <taxon>Marasmiineae</taxon>
        <taxon>Omphalotaceae</taxon>
        <taxon>Lentinula</taxon>
    </lineage>
</organism>
<protein>
    <submittedName>
        <fullName evidence="2">Uncharacterized protein</fullName>
    </submittedName>
</protein>
<gene>
    <name evidence="2" type="ORF">LENED_012125</name>
</gene>
<evidence type="ECO:0000313" key="3">
    <source>
        <dbReference type="Proteomes" id="UP000188533"/>
    </source>
</evidence>
<feature type="compositionally biased region" description="Polar residues" evidence="1">
    <location>
        <begin position="192"/>
        <end position="202"/>
    </location>
</feature>
<reference evidence="2 3" key="1">
    <citation type="submission" date="2016-08" db="EMBL/GenBank/DDBJ databases">
        <authorList>
            <consortium name="Lentinula edodes genome sequencing consortium"/>
            <person name="Sakamoto Y."/>
            <person name="Nakade K."/>
            <person name="Sato S."/>
            <person name="Yoshida Y."/>
            <person name="Miyazaki K."/>
            <person name="Natsume S."/>
            <person name="Konno N."/>
        </authorList>
    </citation>
    <scope>NUCLEOTIDE SEQUENCE [LARGE SCALE GENOMIC DNA]</scope>
    <source>
        <strain evidence="2 3">NBRC 111202</strain>
    </source>
</reference>
<dbReference type="Proteomes" id="UP000188533">
    <property type="component" value="Unassembled WGS sequence"/>
</dbReference>
<feature type="region of interest" description="Disordered" evidence="1">
    <location>
        <begin position="192"/>
        <end position="212"/>
    </location>
</feature>
<evidence type="ECO:0000256" key="1">
    <source>
        <dbReference type="SAM" id="MobiDB-lite"/>
    </source>
</evidence>